<keyword evidence="3" id="KW-1185">Reference proteome</keyword>
<accession>A0A166RMR8</accession>
<gene>
    <name evidence="2" type="ORF">CT0861_09332</name>
</gene>
<organism evidence="2 3">
    <name type="scientific">Colletotrichum tofieldiae</name>
    <dbReference type="NCBI Taxonomy" id="708197"/>
    <lineage>
        <taxon>Eukaryota</taxon>
        <taxon>Fungi</taxon>
        <taxon>Dikarya</taxon>
        <taxon>Ascomycota</taxon>
        <taxon>Pezizomycotina</taxon>
        <taxon>Sordariomycetes</taxon>
        <taxon>Hypocreomycetidae</taxon>
        <taxon>Glomerellales</taxon>
        <taxon>Glomerellaceae</taxon>
        <taxon>Colletotrichum</taxon>
        <taxon>Colletotrichum spaethianum species complex</taxon>
    </lineage>
</organism>
<evidence type="ECO:0000313" key="2">
    <source>
        <dbReference type="EMBL" id="KZL69460.1"/>
    </source>
</evidence>
<sequence>MGSQVPSPAFRASAARKRVGFRPGRAATHMHHDAFLSLVYLHAPGLLLVNTGSGHWGDKYVGSRGVPGPRGAYAHACISLGRGSIRTRGEEQLDSQMYLGPSACPAAGEEKRAQHTRLHHIVPSGKGLHLGLLLSCGSHGSAGTPKSGRASMVGEPSAHASSLDNVPSGAEMYLAEPAGGSRRAVCVLSMNQDLQEPVPADDLSRVSLHGSLANRTSSRERVGAGPSFGISSLVHLLLARSIASLEAVVLTVA</sequence>
<comment type="caution">
    <text evidence="2">The sequence shown here is derived from an EMBL/GenBank/DDBJ whole genome shotgun (WGS) entry which is preliminary data.</text>
</comment>
<name>A0A166RMR8_9PEZI</name>
<dbReference type="Proteomes" id="UP000076552">
    <property type="component" value="Unassembled WGS sequence"/>
</dbReference>
<evidence type="ECO:0000313" key="3">
    <source>
        <dbReference type="Proteomes" id="UP000076552"/>
    </source>
</evidence>
<dbReference type="AlphaFoldDB" id="A0A166RMR8"/>
<dbReference type="EMBL" id="LFIV01000106">
    <property type="protein sequence ID" value="KZL69460.1"/>
    <property type="molecule type" value="Genomic_DNA"/>
</dbReference>
<feature type="region of interest" description="Disordered" evidence="1">
    <location>
        <begin position="144"/>
        <end position="164"/>
    </location>
</feature>
<proteinExistence type="predicted"/>
<reference evidence="2 3" key="1">
    <citation type="submission" date="2015-06" db="EMBL/GenBank/DDBJ databases">
        <title>Survival trade-offs in plant roots during colonization by closely related pathogenic and mutualistic fungi.</title>
        <authorList>
            <person name="Hacquard S."/>
            <person name="Kracher B."/>
            <person name="Hiruma K."/>
            <person name="Weinman A."/>
            <person name="Muench P."/>
            <person name="Garrido Oter R."/>
            <person name="Ver Loren van Themaat E."/>
            <person name="Dallerey J.-F."/>
            <person name="Damm U."/>
            <person name="Henrissat B."/>
            <person name="Lespinet O."/>
            <person name="Thon M."/>
            <person name="Kemen E."/>
            <person name="McHardy A.C."/>
            <person name="Schulze-Lefert P."/>
            <person name="O'Connell R.J."/>
        </authorList>
    </citation>
    <scope>NUCLEOTIDE SEQUENCE [LARGE SCALE GENOMIC DNA]</scope>
    <source>
        <strain evidence="2 3">0861</strain>
    </source>
</reference>
<protein>
    <submittedName>
        <fullName evidence="2">Uncharacterized protein</fullName>
    </submittedName>
</protein>
<evidence type="ECO:0000256" key="1">
    <source>
        <dbReference type="SAM" id="MobiDB-lite"/>
    </source>
</evidence>